<organism evidence="1 2">
    <name type="scientific">Trichococcus flocculiformis</name>
    <dbReference type="NCBI Taxonomy" id="82803"/>
    <lineage>
        <taxon>Bacteria</taxon>
        <taxon>Bacillati</taxon>
        <taxon>Bacillota</taxon>
        <taxon>Bacilli</taxon>
        <taxon>Lactobacillales</taxon>
        <taxon>Carnobacteriaceae</taxon>
        <taxon>Trichococcus</taxon>
    </lineage>
</organism>
<gene>
    <name evidence="1" type="ORF">GX662_05470</name>
</gene>
<dbReference type="Proteomes" id="UP000589373">
    <property type="component" value="Unassembled WGS sequence"/>
</dbReference>
<protein>
    <submittedName>
        <fullName evidence="1">Uncharacterized protein</fullName>
    </submittedName>
</protein>
<name>A0A847D528_9LACT</name>
<evidence type="ECO:0000313" key="1">
    <source>
        <dbReference type="EMBL" id="NLD31695.1"/>
    </source>
</evidence>
<evidence type="ECO:0000313" key="2">
    <source>
        <dbReference type="Proteomes" id="UP000589373"/>
    </source>
</evidence>
<sequence>METPAEGLPDYTKYHLATAMLSYINANSVGFSDGLNYVDDCTDITLYKDVFKLIFEALEQEQHYKMMMGEE</sequence>
<dbReference type="AlphaFoldDB" id="A0A847D528"/>
<comment type="caution">
    <text evidence="1">The sequence shown here is derived from an EMBL/GenBank/DDBJ whole genome shotgun (WGS) entry which is preliminary data.</text>
</comment>
<dbReference type="EMBL" id="JAAZCD010000126">
    <property type="protein sequence ID" value="NLD31695.1"/>
    <property type="molecule type" value="Genomic_DNA"/>
</dbReference>
<proteinExistence type="predicted"/>
<reference evidence="1 2" key="1">
    <citation type="journal article" date="2020" name="Biotechnol. Biofuels">
        <title>New insights from the biogas microbiome by comprehensive genome-resolved metagenomics of nearly 1600 species originating from multiple anaerobic digesters.</title>
        <authorList>
            <person name="Campanaro S."/>
            <person name="Treu L."/>
            <person name="Rodriguez-R L.M."/>
            <person name="Kovalovszki A."/>
            <person name="Ziels R.M."/>
            <person name="Maus I."/>
            <person name="Zhu X."/>
            <person name="Kougias P.G."/>
            <person name="Basile A."/>
            <person name="Luo G."/>
            <person name="Schluter A."/>
            <person name="Konstantinidis K.T."/>
            <person name="Angelidaki I."/>
        </authorList>
    </citation>
    <scope>NUCLEOTIDE SEQUENCE [LARGE SCALE GENOMIC DNA]</scope>
    <source>
        <strain evidence="1">AS07pgkLD_105</strain>
    </source>
</reference>
<accession>A0A847D528</accession>